<dbReference type="Pfam" id="PF00902">
    <property type="entry name" value="TatC"/>
    <property type="match status" value="1"/>
</dbReference>
<dbReference type="GO" id="GO:0009977">
    <property type="term" value="F:proton motive force dependent protein transmembrane transporter activity"/>
    <property type="evidence" value="ECO:0007669"/>
    <property type="project" value="TreeGrafter"/>
</dbReference>
<dbReference type="EMBL" id="LAZR01000092">
    <property type="protein sequence ID" value="KKN92764.1"/>
    <property type="molecule type" value="Genomic_DNA"/>
</dbReference>
<feature type="transmembrane region" description="Helical" evidence="5">
    <location>
        <begin position="155"/>
        <end position="177"/>
    </location>
</feature>
<organism evidence="6">
    <name type="scientific">marine sediment metagenome</name>
    <dbReference type="NCBI Taxonomy" id="412755"/>
    <lineage>
        <taxon>unclassified sequences</taxon>
        <taxon>metagenomes</taxon>
        <taxon>ecological metagenomes</taxon>
    </lineage>
</organism>
<keyword evidence="2 5" id="KW-0812">Transmembrane</keyword>
<protein>
    <recommendedName>
        <fullName evidence="7">Sec-independent protein translocase protein TatC</fullName>
    </recommendedName>
</protein>
<evidence type="ECO:0000256" key="4">
    <source>
        <dbReference type="ARBA" id="ARBA00023136"/>
    </source>
</evidence>
<dbReference type="AlphaFoldDB" id="A0A0F9UM99"/>
<evidence type="ECO:0000256" key="1">
    <source>
        <dbReference type="ARBA" id="ARBA00004141"/>
    </source>
</evidence>
<sequence>MTLVGHLDELRRRIIYALVGLAAGIAAALMLGRQIVDFLRYPYTQAMEAANQQPDLSVLNHMAGLIIYLKTAMATGLIIASPWIFYHVWMFVSAGLYPKERRGVMFIVPFSAALFIVGALFFVFVVAVPVLSFLISVNNWLGLEMRITFDSHVTLMARMALVFGLAFQTPLAVLILGRVGLVSLKMLHQYRRHVVIGILISAALLTPPDPVSQLCLAVPLWLLYELGVLLVWLLAPRAKERVD</sequence>
<dbReference type="GO" id="GO:0043953">
    <property type="term" value="P:protein transport by the Tat complex"/>
    <property type="evidence" value="ECO:0007669"/>
    <property type="project" value="TreeGrafter"/>
</dbReference>
<evidence type="ECO:0008006" key="7">
    <source>
        <dbReference type="Google" id="ProtNLM"/>
    </source>
</evidence>
<feature type="transmembrane region" description="Helical" evidence="5">
    <location>
        <begin position="14"/>
        <end position="32"/>
    </location>
</feature>
<gene>
    <name evidence="6" type="ORF">LCGC14_0205070</name>
</gene>
<evidence type="ECO:0000256" key="3">
    <source>
        <dbReference type="ARBA" id="ARBA00022989"/>
    </source>
</evidence>
<feature type="transmembrane region" description="Helical" evidence="5">
    <location>
        <begin position="104"/>
        <end position="135"/>
    </location>
</feature>
<evidence type="ECO:0000256" key="2">
    <source>
        <dbReference type="ARBA" id="ARBA00022692"/>
    </source>
</evidence>
<dbReference type="PANTHER" id="PTHR30371:SF0">
    <property type="entry name" value="SEC-INDEPENDENT PROTEIN TRANSLOCASE PROTEIN TATC, CHLOROPLASTIC-RELATED"/>
    <property type="match status" value="1"/>
</dbReference>
<comment type="subcellular location">
    <subcellularLocation>
        <location evidence="1">Membrane</location>
        <topology evidence="1">Multi-pass membrane protein</topology>
    </subcellularLocation>
</comment>
<name>A0A0F9UM99_9ZZZZ</name>
<dbReference type="PANTHER" id="PTHR30371">
    <property type="entry name" value="SEC-INDEPENDENT PROTEIN TRANSLOCASE PROTEIN TATC"/>
    <property type="match status" value="1"/>
</dbReference>
<dbReference type="GO" id="GO:0065002">
    <property type="term" value="P:intracellular protein transmembrane transport"/>
    <property type="evidence" value="ECO:0007669"/>
    <property type="project" value="TreeGrafter"/>
</dbReference>
<dbReference type="PRINTS" id="PR01840">
    <property type="entry name" value="TATCFAMILY"/>
</dbReference>
<proteinExistence type="inferred from homology"/>
<feature type="transmembrane region" description="Helical" evidence="5">
    <location>
        <begin position="189"/>
        <end position="205"/>
    </location>
</feature>
<dbReference type="GO" id="GO:0033281">
    <property type="term" value="C:TAT protein transport complex"/>
    <property type="evidence" value="ECO:0007669"/>
    <property type="project" value="TreeGrafter"/>
</dbReference>
<feature type="transmembrane region" description="Helical" evidence="5">
    <location>
        <begin position="65"/>
        <end position="92"/>
    </location>
</feature>
<evidence type="ECO:0000313" key="6">
    <source>
        <dbReference type="EMBL" id="KKN92764.1"/>
    </source>
</evidence>
<feature type="transmembrane region" description="Helical" evidence="5">
    <location>
        <begin position="211"/>
        <end position="235"/>
    </location>
</feature>
<dbReference type="InterPro" id="IPR002033">
    <property type="entry name" value="TatC"/>
</dbReference>
<comment type="caution">
    <text evidence="6">The sequence shown here is derived from an EMBL/GenBank/DDBJ whole genome shotgun (WGS) entry which is preliminary data.</text>
</comment>
<dbReference type="HAMAP" id="MF_00902">
    <property type="entry name" value="TatC"/>
    <property type="match status" value="1"/>
</dbReference>
<dbReference type="NCBIfam" id="TIGR00945">
    <property type="entry name" value="tatC"/>
    <property type="match status" value="1"/>
</dbReference>
<accession>A0A0F9UM99</accession>
<reference evidence="6" key="1">
    <citation type="journal article" date="2015" name="Nature">
        <title>Complex archaea that bridge the gap between prokaryotes and eukaryotes.</title>
        <authorList>
            <person name="Spang A."/>
            <person name="Saw J.H."/>
            <person name="Jorgensen S.L."/>
            <person name="Zaremba-Niedzwiedzka K."/>
            <person name="Martijn J."/>
            <person name="Lind A.E."/>
            <person name="van Eijk R."/>
            <person name="Schleper C."/>
            <person name="Guy L."/>
            <person name="Ettema T.J."/>
        </authorList>
    </citation>
    <scope>NUCLEOTIDE SEQUENCE</scope>
</reference>
<keyword evidence="4 5" id="KW-0472">Membrane</keyword>
<evidence type="ECO:0000256" key="5">
    <source>
        <dbReference type="SAM" id="Phobius"/>
    </source>
</evidence>
<keyword evidence="3 5" id="KW-1133">Transmembrane helix</keyword>